<feature type="region of interest" description="Disordered" evidence="1">
    <location>
        <begin position="30"/>
        <end position="98"/>
    </location>
</feature>
<feature type="compositionally biased region" description="Low complexity" evidence="1">
    <location>
        <begin position="30"/>
        <end position="48"/>
    </location>
</feature>
<proteinExistence type="predicted"/>
<name>A0ABP3ZTL3_9ACTN</name>
<protein>
    <submittedName>
        <fullName evidence="2">Uncharacterized protein</fullName>
    </submittedName>
</protein>
<evidence type="ECO:0000313" key="2">
    <source>
        <dbReference type="EMBL" id="GAA0925401.1"/>
    </source>
</evidence>
<organism evidence="2 3">
    <name type="scientific">Streptomyces thermoalcalitolerans</name>
    <dbReference type="NCBI Taxonomy" id="65605"/>
    <lineage>
        <taxon>Bacteria</taxon>
        <taxon>Bacillati</taxon>
        <taxon>Actinomycetota</taxon>
        <taxon>Actinomycetes</taxon>
        <taxon>Kitasatosporales</taxon>
        <taxon>Streptomycetaceae</taxon>
        <taxon>Streptomyces</taxon>
    </lineage>
</organism>
<sequence>MFHGGVTGDSEDPFRLVPEEVLRMRPVTQGLPAGAADTPAADPAACGDMPLRGSSGVPDRVAGPVPGTAAMTGSDVPATALGVTGPASRGRKPWASDVVPHPVYGLATASVHRALR</sequence>
<evidence type="ECO:0000256" key="1">
    <source>
        <dbReference type="SAM" id="MobiDB-lite"/>
    </source>
</evidence>
<gene>
    <name evidence="2" type="ORF">GCM10009549_46350</name>
</gene>
<dbReference type="Proteomes" id="UP001501005">
    <property type="component" value="Unassembled WGS sequence"/>
</dbReference>
<accession>A0ABP3ZTL3</accession>
<comment type="caution">
    <text evidence="2">The sequence shown here is derived from an EMBL/GenBank/DDBJ whole genome shotgun (WGS) entry which is preliminary data.</text>
</comment>
<evidence type="ECO:0000313" key="3">
    <source>
        <dbReference type="Proteomes" id="UP001501005"/>
    </source>
</evidence>
<keyword evidence="3" id="KW-1185">Reference proteome</keyword>
<dbReference type="EMBL" id="BAAAHG010000047">
    <property type="protein sequence ID" value="GAA0925401.1"/>
    <property type="molecule type" value="Genomic_DNA"/>
</dbReference>
<reference evidence="3" key="1">
    <citation type="journal article" date="2019" name="Int. J. Syst. Evol. Microbiol.">
        <title>The Global Catalogue of Microorganisms (GCM) 10K type strain sequencing project: providing services to taxonomists for standard genome sequencing and annotation.</title>
        <authorList>
            <consortium name="The Broad Institute Genomics Platform"/>
            <consortium name="The Broad Institute Genome Sequencing Center for Infectious Disease"/>
            <person name="Wu L."/>
            <person name="Ma J."/>
        </authorList>
    </citation>
    <scope>NUCLEOTIDE SEQUENCE [LARGE SCALE GENOMIC DNA]</scope>
    <source>
        <strain evidence="3">JCM 10673</strain>
    </source>
</reference>